<keyword evidence="1" id="KW-0472">Membrane</keyword>
<reference evidence="2 3" key="1">
    <citation type="submission" date="2024-09" db="EMBL/GenBank/DDBJ databases">
        <title>Elucidation of the Bokeelamides from Bacteria Associated with Moon Snail Egg Collars.</title>
        <authorList>
            <person name="Campbell R."/>
            <person name="Piedl K."/>
            <person name="Mevers E."/>
        </authorList>
    </citation>
    <scope>NUCLEOTIDE SEQUENCE [LARGE SCALE GENOMIC DNA]</scope>
    <source>
        <strain evidence="2 3">EM133</strain>
    </source>
</reference>
<accession>A0ABW7MB58</accession>
<keyword evidence="1" id="KW-1133">Transmembrane helix</keyword>
<dbReference type="Proteomes" id="UP001609932">
    <property type="component" value="Unassembled WGS sequence"/>
</dbReference>
<organism evidence="2 3">
    <name type="scientific">Ectopseudomonas khazarica</name>
    <dbReference type="NCBI Taxonomy" id="2502979"/>
    <lineage>
        <taxon>Bacteria</taxon>
        <taxon>Pseudomonadati</taxon>
        <taxon>Pseudomonadota</taxon>
        <taxon>Gammaproteobacteria</taxon>
        <taxon>Pseudomonadales</taxon>
        <taxon>Pseudomonadaceae</taxon>
        <taxon>Ectopseudomonas</taxon>
    </lineage>
</organism>
<proteinExistence type="predicted"/>
<name>A0ABW7MB58_9GAMM</name>
<evidence type="ECO:0000313" key="2">
    <source>
        <dbReference type="EMBL" id="MFH6598631.1"/>
    </source>
</evidence>
<evidence type="ECO:0000256" key="1">
    <source>
        <dbReference type="SAM" id="Phobius"/>
    </source>
</evidence>
<sequence>MNISLTTGVWGSFTTPRSRALGGKSGMTRATPLVSILNARQRRTSITPVPGRSRLHLLPPTPETLPAFLALILYLILLATGHSWVAWNSPQGPSPYAWTITDEGCGPAVGLRARHERGCAPPAR</sequence>
<feature type="transmembrane region" description="Helical" evidence="1">
    <location>
        <begin position="65"/>
        <end position="87"/>
    </location>
</feature>
<evidence type="ECO:0000313" key="3">
    <source>
        <dbReference type="Proteomes" id="UP001609932"/>
    </source>
</evidence>
<comment type="caution">
    <text evidence="2">The sequence shown here is derived from an EMBL/GenBank/DDBJ whole genome shotgun (WGS) entry which is preliminary data.</text>
</comment>
<keyword evidence="1" id="KW-0812">Transmembrane</keyword>
<gene>
    <name evidence="2" type="ORF">ACEVAQ_07905</name>
</gene>
<protein>
    <submittedName>
        <fullName evidence="2">Uncharacterized protein</fullName>
    </submittedName>
</protein>
<dbReference type="RefSeq" id="WP_179552973.1">
    <property type="nucleotide sequence ID" value="NZ_JBHEGD010000001.1"/>
</dbReference>
<dbReference type="EMBL" id="JBHEGD010000001">
    <property type="protein sequence ID" value="MFH6598631.1"/>
    <property type="molecule type" value="Genomic_DNA"/>
</dbReference>
<keyword evidence="3" id="KW-1185">Reference proteome</keyword>